<evidence type="ECO:0000256" key="2">
    <source>
        <dbReference type="SAM" id="Phobius"/>
    </source>
</evidence>
<reference evidence="3 4" key="1">
    <citation type="journal article" date="2018" name="Evol. Lett.">
        <title>Horizontal gene cluster transfer increased hallucinogenic mushroom diversity.</title>
        <authorList>
            <person name="Reynolds H.T."/>
            <person name="Vijayakumar V."/>
            <person name="Gluck-Thaler E."/>
            <person name="Korotkin H.B."/>
            <person name="Matheny P.B."/>
            <person name="Slot J.C."/>
        </authorList>
    </citation>
    <scope>NUCLEOTIDE SEQUENCE [LARGE SCALE GENOMIC DNA]</scope>
    <source>
        <strain evidence="3 4">2631</strain>
    </source>
</reference>
<protein>
    <submittedName>
        <fullName evidence="3">Uncharacterized protein</fullName>
    </submittedName>
</protein>
<gene>
    <name evidence="3" type="ORF">CVT25_001832</name>
</gene>
<proteinExistence type="predicted"/>
<comment type="caution">
    <text evidence="3">The sequence shown here is derived from an EMBL/GenBank/DDBJ whole genome shotgun (WGS) entry which is preliminary data.</text>
</comment>
<keyword evidence="4" id="KW-1185">Reference proteome</keyword>
<dbReference type="AlphaFoldDB" id="A0A409WQE2"/>
<dbReference type="InParanoid" id="A0A409WQE2"/>
<sequence length="208" mass="23236">MPGELNAVEYYHYYQASQRRVERWVQKTDKELRAAATGSAAQTSSPVVVVNEEKKGKGMEDRSVTVQQHQQQHHQQQHRQGEQHDRRRRLERTSSSKHRTSDGRSHSHSRPSSGSKKIRTSHTSGLPGQPNPKASSRHAHPRRESSRTAYSTGDITLSSYLPYGVLPLLYAITGSPALSVIAAILLLAVYLYVDYDGPATKKRPTSSP</sequence>
<evidence type="ECO:0000313" key="4">
    <source>
        <dbReference type="Proteomes" id="UP000283269"/>
    </source>
</evidence>
<dbReference type="OrthoDB" id="3070887at2759"/>
<feature type="compositionally biased region" description="Basic and acidic residues" evidence="1">
    <location>
        <begin position="91"/>
        <end position="105"/>
    </location>
</feature>
<evidence type="ECO:0000256" key="1">
    <source>
        <dbReference type="SAM" id="MobiDB-lite"/>
    </source>
</evidence>
<feature type="compositionally biased region" description="Basic and acidic residues" evidence="1">
    <location>
        <begin position="51"/>
        <end position="63"/>
    </location>
</feature>
<feature type="compositionally biased region" description="Low complexity" evidence="1">
    <location>
        <begin position="34"/>
        <end position="50"/>
    </location>
</feature>
<dbReference type="Proteomes" id="UP000283269">
    <property type="component" value="Unassembled WGS sequence"/>
</dbReference>
<dbReference type="EMBL" id="NHYD01003311">
    <property type="protein sequence ID" value="PPQ80712.1"/>
    <property type="molecule type" value="Genomic_DNA"/>
</dbReference>
<feature type="transmembrane region" description="Helical" evidence="2">
    <location>
        <begin position="168"/>
        <end position="193"/>
    </location>
</feature>
<keyword evidence="2" id="KW-0812">Transmembrane</keyword>
<accession>A0A409WQE2</accession>
<keyword evidence="2" id="KW-0472">Membrane</keyword>
<keyword evidence="2" id="KW-1133">Transmembrane helix</keyword>
<name>A0A409WQE2_PSICY</name>
<organism evidence="3 4">
    <name type="scientific">Psilocybe cyanescens</name>
    <dbReference type="NCBI Taxonomy" id="93625"/>
    <lineage>
        <taxon>Eukaryota</taxon>
        <taxon>Fungi</taxon>
        <taxon>Dikarya</taxon>
        <taxon>Basidiomycota</taxon>
        <taxon>Agaricomycotina</taxon>
        <taxon>Agaricomycetes</taxon>
        <taxon>Agaricomycetidae</taxon>
        <taxon>Agaricales</taxon>
        <taxon>Agaricineae</taxon>
        <taxon>Strophariaceae</taxon>
        <taxon>Psilocybe</taxon>
    </lineage>
</organism>
<feature type="region of interest" description="Disordered" evidence="1">
    <location>
        <begin position="34"/>
        <end position="150"/>
    </location>
</feature>
<evidence type="ECO:0000313" key="3">
    <source>
        <dbReference type="EMBL" id="PPQ80712.1"/>
    </source>
</evidence>